<feature type="domain" description="Protein kinase" evidence="5">
    <location>
        <begin position="1"/>
        <end position="307"/>
    </location>
</feature>
<evidence type="ECO:0000256" key="4">
    <source>
        <dbReference type="PROSITE-ProRule" id="PRU00023"/>
    </source>
</evidence>
<dbReference type="Gene3D" id="1.10.510.10">
    <property type="entry name" value="Transferase(Phosphotransferase) domain 1"/>
    <property type="match status" value="1"/>
</dbReference>
<comment type="caution">
    <text evidence="6">The sequence shown here is derived from an EMBL/GenBank/DDBJ whole genome shotgun (WGS) entry which is preliminary data.</text>
</comment>
<dbReference type="Pfam" id="PF00069">
    <property type="entry name" value="Pkinase"/>
    <property type="match status" value="1"/>
</dbReference>
<keyword evidence="1" id="KW-0677">Repeat</keyword>
<feature type="repeat" description="ANK" evidence="4">
    <location>
        <begin position="842"/>
        <end position="874"/>
    </location>
</feature>
<dbReference type="PANTHER" id="PTHR24166:SF48">
    <property type="entry name" value="PROTEIN VAPYRIN"/>
    <property type="match status" value="1"/>
</dbReference>
<accession>A0A439CSU9</accession>
<evidence type="ECO:0000256" key="1">
    <source>
        <dbReference type="ARBA" id="ARBA00022737"/>
    </source>
</evidence>
<dbReference type="Gene3D" id="1.25.40.20">
    <property type="entry name" value="Ankyrin repeat-containing domain"/>
    <property type="match status" value="1"/>
</dbReference>
<dbReference type="Pfam" id="PF13374">
    <property type="entry name" value="TPR_10"/>
    <property type="match status" value="1"/>
</dbReference>
<dbReference type="InterPro" id="IPR050889">
    <property type="entry name" value="Dendritic_Spine_Reg/Scaffold"/>
</dbReference>
<dbReference type="Proteomes" id="UP000286045">
    <property type="component" value="Unassembled WGS sequence"/>
</dbReference>
<organism evidence="6 7">
    <name type="scientific">Xylaria grammica</name>
    <dbReference type="NCBI Taxonomy" id="363999"/>
    <lineage>
        <taxon>Eukaryota</taxon>
        <taxon>Fungi</taxon>
        <taxon>Dikarya</taxon>
        <taxon>Ascomycota</taxon>
        <taxon>Pezizomycotina</taxon>
        <taxon>Sordariomycetes</taxon>
        <taxon>Xylariomycetidae</taxon>
        <taxon>Xylariales</taxon>
        <taxon>Xylariaceae</taxon>
        <taxon>Xylaria</taxon>
    </lineage>
</organism>
<keyword evidence="2 4" id="KW-0040">ANK repeat</keyword>
<gene>
    <name evidence="6" type="ORF">EKO27_g9853</name>
</gene>
<dbReference type="InterPro" id="IPR011990">
    <property type="entry name" value="TPR-like_helical_dom_sf"/>
</dbReference>
<dbReference type="SUPFAM" id="SSF56112">
    <property type="entry name" value="Protein kinase-like (PK-like)"/>
    <property type="match status" value="1"/>
</dbReference>
<dbReference type="PROSITE" id="PS00108">
    <property type="entry name" value="PROTEIN_KINASE_ST"/>
    <property type="match status" value="1"/>
</dbReference>
<feature type="repeat" description="ANK" evidence="4">
    <location>
        <begin position="776"/>
        <end position="808"/>
    </location>
</feature>
<protein>
    <recommendedName>
        <fullName evidence="5">Protein kinase domain-containing protein</fullName>
    </recommendedName>
</protein>
<dbReference type="Pfam" id="PF12796">
    <property type="entry name" value="Ank_2"/>
    <property type="match status" value="3"/>
</dbReference>
<sequence length="944" mass="105167">MLGYIPDPADSLDPTKDKVWPVLVFEKSRYGDLFSFAHSEEGRELDIHDRLALCGQIGRAVARMHSNRKTQNRFGNTGIIHGDLKPQNVLIFKDEHDSWLARVADFGFSKWHTSESDPLELPRSWPWYAPEYDEYPSFTPQQAMGMDVFSFGMLSLWLIFNKSLLGFNPLKNKPNESRLQRLFNGSLVHEPHLRDVNMVHLMDAIDMADNDVSLEVGTGGIFDVTDEEFNVRSPSFSMLKFFLLISTSSAIRCIHFTEQISAYDRTSSNAWKIQFIANPDSRLRMSLLQCHELKFGYRDIAYELPFLSKEENANKVPAATGVALNRSFWIKGNTGALYGHLNERGLVSESTIADTYYKLNIMAEAEFTMRQEIEGLEASMGRNQLLPTLLKSILSSIMQRQNRWQEAEELALQVINTRKHFLGPQHPYVLDEVVHLGIIYQNQGRLHEAEDLCHVISKLTVQRVGNEAPNAIASMVNLGSIIAAKGQLQDAEDLVTKAMVTARKIIGGENHVTVHAMETLAYIYGRQGRWKEAQQLQVLVVKGAQTAFGSENHDTLKNQWALVSMHQENGEWQEAERLTKHIDTIMIRLMDRGFITSSSINGVPFDTDDVSKSVSQQQMPVVAKAQHPLKPEYFLSDVDARDDDGRTALARAAKEGDEDGVGRLLAQGADVNARDRNYMTPLLHASRAGHTTVTQKLLEHGADMDVTSNMGNGPLMQAALHDKLEMVNLLLPRSLDIDRMNHSSMTALHHAASYGYHRIISALVAGGANLEAKGKWGYTAIMWAIEGGYEKVVEQLLDLGADIETRDEKGLTPLLRAVEVGRAPIVRLLLKQNADIHASDTGGWTALMWATQEGDEDLVSLLLGESVDIEAAHNGGYTPLLAAAAYGSETVVRMLLRAGADTTATAKSGKTALSIAVEKGYEEVAKLLREWEHEKEEGAEVEAM</sequence>
<dbReference type="SUPFAM" id="SSF48452">
    <property type="entry name" value="TPR-like"/>
    <property type="match status" value="1"/>
</dbReference>
<feature type="repeat" description="ANK" evidence="4">
    <location>
        <begin position="875"/>
        <end position="907"/>
    </location>
</feature>
<evidence type="ECO:0000259" key="5">
    <source>
        <dbReference type="PROSITE" id="PS50011"/>
    </source>
</evidence>
<name>A0A439CSU9_9PEZI</name>
<dbReference type="STRING" id="363999.A0A439CSU9"/>
<dbReference type="Pfam" id="PF00023">
    <property type="entry name" value="Ank"/>
    <property type="match status" value="1"/>
</dbReference>
<keyword evidence="7" id="KW-1185">Reference proteome</keyword>
<feature type="repeat" description="ANK" evidence="4">
    <location>
        <begin position="809"/>
        <end position="841"/>
    </location>
</feature>
<dbReference type="PROSITE" id="PS50011">
    <property type="entry name" value="PROTEIN_KINASE_DOM"/>
    <property type="match status" value="1"/>
</dbReference>
<comment type="similarity">
    <text evidence="3">Belongs to the TANC family.</text>
</comment>
<evidence type="ECO:0000313" key="6">
    <source>
        <dbReference type="EMBL" id="RWA05249.1"/>
    </source>
</evidence>
<dbReference type="SMART" id="SM00248">
    <property type="entry name" value="ANK"/>
    <property type="match status" value="9"/>
</dbReference>
<feature type="repeat" description="ANK" evidence="4">
    <location>
        <begin position="743"/>
        <end position="775"/>
    </location>
</feature>
<dbReference type="InterPro" id="IPR008271">
    <property type="entry name" value="Ser/Thr_kinase_AS"/>
</dbReference>
<dbReference type="EMBL" id="RYZI01000461">
    <property type="protein sequence ID" value="RWA05249.1"/>
    <property type="molecule type" value="Genomic_DNA"/>
</dbReference>
<evidence type="ECO:0000256" key="2">
    <source>
        <dbReference type="ARBA" id="ARBA00023043"/>
    </source>
</evidence>
<feature type="repeat" description="ANK" evidence="4">
    <location>
        <begin position="710"/>
        <end position="742"/>
    </location>
</feature>
<dbReference type="Gene3D" id="1.25.40.10">
    <property type="entry name" value="Tetratricopeptide repeat domain"/>
    <property type="match status" value="1"/>
</dbReference>
<dbReference type="Pfam" id="PF13424">
    <property type="entry name" value="TPR_12"/>
    <property type="match status" value="1"/>
</dbReference>
<dbReference type="GO" id="GO:0004672">
    <property type="term" value="F:protein kinase activity"/>
    <property type="evidence" value="ECO:0007669"/>
    <property type="project" value="InterPro"/>
</dbReference>
<dbReference type="GO" id="GO:0005524">
    <property type="term" value="F:ATP binding"/>
    <property type="evidence" value="ECO:0007669"/>
    <property type="project" value="InterPro"/>
</dbReference>
<proteinExistence type="inferred from homology"/>
<dbReference type="InterPro" id="IPR000719">
    <property type="entry name" value="Prot_kinase_dom"/>
</dbReference>
<dbReference type="PANTHER" id="PTHR24166">
    <property type="entry name" value="ROLLING PEBBLES, ISOFORM B"/>
    <property type="match status" value="1"/>
</dbReference>
<evidence type="ECO:0000313" key="7">
    <source>
        <dbReference type="Proteomes" id="UP000286045"/>
    </source>
</evidence>
<reference evidence="6 7" key="1">
    <citation type="submission" date="2018-12" db="EMBL/GenBank/DDBJ databases">
        <title>Draft genome sequence of Xylaria grammica IHI A82.</title>
        <authorList>
            <person name="Buettner E."/>
            <person name="Kellner H."/>
        </authorList>
    </citation>
    <scope>NUCLEOTIDE SEQUENCE [LARGE SCALE GENOMIC DNA]</scope>
    <source>
        <strain evidence="6 7">IHI A82</strain>
    </source>
</reference>
<dbReference type="PROSITE" id="PS50088">
    <property type="entry name" value="ANK_REPEAT"/>
    <property type="match status" value="8"/>
</dbReference>
<dbReference type="InterPro" id="IPR002110">
    <property type="entry name" value="Ankyrin_rpt"/>
</dbReference>
<dbReference type="InterPro" id="IPR011009">
    <property type="entry name" value="Kinase-like_dom_sf"/>
</dbReference>
<feature type="repeat" description="ANK" evidence="4">
    <location>
        <begin position="644"/>
        <end position="676"/>
    </location>
</feature>
<feature type="repeat" description="ANK" evidence="4">
    <location>
        <begin position="677"/>
        <end position="709"/>
    </location>
</feature>
<dbReference type="AlphaFoldDB" id="A0A439CSU9"/>
<dbReference type="PROSITE" id="PS50297">
    <property type="entry name" value="ANK_REP_REGION"/>
    <property type="match status" value="7"/>
</dbReference>
<dbReference type="SUPFAM" id="SSF48403">
    <property type="entry name" value="Ankyrin repeat"/>
    <property type="match status" value="1"/>
</dbReference>
<evidence type="ECO:0000256" key="3">
    <source>
        <dbReference type="ARBA" id="ARBA00038259"/>
    </source>
</evidence>
<dbReference type="InterPro" id="IPR036770">
    <property type="entry name" value="Ankyrin_rpt-contain_sf"/>
</dbReference>